<dbReference type="InterPro" id="IPR003653">
    <property type="entry name" value="Peptidase_C48_C"/>
</dbReference>
<evidence type="ECO:0000313" key="11">
    <source>
        <dbReference type="Proteomes" id="UP001054252"/>
    </source>
</evidence>
<dbReference type="PROSITE" id="PS50600">
    <property type="entry name" value="ULP_PROTEASE"/>
    <property type="match status" value="1"/>
</dbReference>
<feature type="domain" description="Ubiquitin-like protease family profile" evidence="9">
    <location>
        <begin position="646"/>
        <end position="814"/>
    </location>
</feature>
<dbReference type="PANTHER" id="PTHR46481">
    <property type="entry name" value="ZINC FINGER BED DOMAIN-CONTAINING PROTEIN 4"/>
    <property type="match status" value="1"/>
</dbReference>
<proteinExistence type="inferred from homology"/>
<evidence type="ECO:0000256" key="1">
    <source>
        <dbReference type="ARBA" id="ARBA00004123"/>
    </source>
</evidence>
<protein>
    <recommendedName>
        <fullName evidence="9">Ubiquitin-like protease family profile domain-containing protein</fullName>
    </recommendedName>
</protein>
<evidence type="ECO:0000256" key="7">
    <source>
        <dbReference type="ARBA" id="ARBA00022833"/>
    </source>
</evidence>
<dbReference type="InterPro" id="IPR052035">
    <property type="entry name" value="ZnF_BED_domain_contain"/>
</dbReference>
<keyword evidence="3" id="KW-0645">Protease</keyword>
<keyword evidence="11" id="KW-1185">Reference proteome</keyword>
<evidence type="ECO:0000256" key="2">
    <source>
        <dbReference type="ARBA" id="ARBA00005234"/>
    </source>
</evidence>
<gene>
    <name evidence="10" type="ORF">SLEP1_g47012</name>
</gene>
<dbReference type="AlphaFoldDB" id="A0AAV5LP22"/>
<dbReference type="Proteomes" id="UP001054252">
    <property type="component" value="Unassembled WGS sequence"/>
</dbReference>
<keyword evidence="5" id="KW-0863">Zinc-finger</keyword>
<dbReference type="Pfam" id="PF22922">
    <property type="entry name" value="GAF_NLP"/>
    <property type="match status" value="1"/>
</dbReference>
<keyword evidence="7" id="KW-0862">Zinc</keyword>
<dbReference type="GO" id="GO:0008270">
    <property type="term" value="F:zinc ion binding"/>
    <property type="evidence" value="ECO:0007669"/>
    <property type="project" value="UniProtKB-KW"/>
</dbReference>
<evidence type="ECO:0000256" key="3">
    <source>
        <dbReference type="ARBA" id="ARBA00022670"/>
    </source>
</evidence>
<dbReference type="Pfam" id="PF05699">
    <property type="entry name" value="Dimer_Tnp_hAT"/>
    <property type="match status" value="1"/>
</dbReference>
<evidence type="ECO:0000256" key="8">
    <source>
        <dbReference type="ARBA" id="ARBA00023242"/>
    </source>
</evidence>
<evidence type="ECO:0000256" key="6">
    <source>
        <dbReference type="ARBA" id="ARBA00022801"/>
    </source>
</evidence>
<evidence type="ECO:0000313" key="10">
    <source>
        <dbReference type="EMBL" id="GKV39205.1"/>
    </source>
</evidence>
<dbReference type="GO" id="GO:0008234">
    <property type="term" value="F:cysteine-type peptidase activity"/>
    <property type="evidence" value="ECO:0007669"/>
    <property type="project" value="InterPro"/>
</dbReference>
<keyword evidence="4" id="KW-0479">Metal-binding</keyword>
<keyword evidence="6" id="KW-0378">Hydrolase</keyword>
<evidence type="ECO:0000259" key="9">
    <source>
        <dbReference type="PROSITE" id="PS50600"/>
    </source>
</evidence>
<accession>A0AAV5LP22</accession>
<dbReference type="Pfam" id="PF02902">
    <property type="entry name" value="Peptidase_C48"/>
    <property type="match status" value="1"/>
</dbReference>
<dbReference type="SUPFAM" id="SSF53098">
    <property type="entry name" value="Ribonuclease H-like"/>
    <property type="match status" value="1"/>
</dbReference>
<organism evidence="10 11">
    <name type="scientific">Rubroshorea leprosula</name>
    <dbReference type="NCBI Taxonomy" id="152421"/>
    <lineage>
        <taxon>Eukaryota</taxon>
        <taxon>Viridiplantae</taxon>
        <taxon>Streptophyta</taxon>
        <taxon>Embryophyta</taxon>
        <taxon>Tracheophyta</taxon>
        <taxon>Spermatophyta</taxon>
        <taxon>Magnoliopsida</taxon>
        <taxon>eudicotyledons</taxon>
        <taxon>Gunneridae</taxon>
        <taxon>Pentapetalae</taxon>
        <taxon>rosids</taxon>
        <taxon>malvids</taxon>
        <taxon>Malvales</taxon>
        <taxon>Dipterocarpaceae</taxon>
        <taxon>Rubroshorea</taxon>
    </lineage>
</organism>
<dbReference type="Gene3D" id="3.40.395.10">
    <property type="entry name" value="Adenoviral Proteinase, Chain A"/>
    <property type="match status" value="1"/>
</dbReference>
<evidence type="ECO:0000256" key="5">
    <source>
        <dbReference type="ARBA" id="ARBA00022771"/>
    </source>
</evidence>
<dbReference type="GO" id="GO:0046983">
    <property type="term" value="F:protein dimerization activity"/>
    <property type="evidence" value="ECO:0007669"/>
    <property type="project" value="InterPro"/>
</dbReference>
<keyword evidence="8" id="KW-0539">Nucleus</keyword>
<comment type="similarity">
    <text evidence="2">Belongs to the peptidase C48 family.</text>
</comment>
<dbReference type="EMBL" id="BPVZ01000133">
    <property type="protein sequence ID" value="GKV39205.1"/>
    <property type="molecule type" value="Genomic_DNA"/>
</dbReference>
<name>A0AAV5LP22_9ROSI</name>
<reference evidence="10 11" key="1">
    <citation type="journal article" date="2021" name="Commun. Biol.">
        <title>The genome of Shorea leprosula (Dipterocarpaceae) highlights the ecological relevance of drought in aseasonal tropical rainforests.</title>
        <authorList>
            <person name="Ng K.K.S."/>
            <person name="Kobayashi M.J."/>
            <person name="Fawcett J.A."/>
            <person name="Hatakeyama M."/>
            <person name="Paape T."/>
            <person name="Ng C.H."/>
            <person name="Ang C.C."/>
            <person name="Tnah L.H."/>
            <person name="Lee C.T."/>
            <person name="Nishiyama T."/>
            <person name="Sese J."/>
            <person name="O'Brien M.J."/>
            <person name="Copetti D."/>
            <person name="Mohd Noor M.I."/>
            <person name="Ong R.C."/>
            <person name="Putra M."/>
            <person name="Sireger I.Z."/>
            <person name="Indrioko S."/>
            <person name="Kosugi Y."/>
            <person name="Izuno A."/>
            <person name="Isagi Y."/>
            <person name="Lee S.L."/>
            <person name="Shimizu K.K."/>
        </authorList>
    </citation>
    <scope>NUCLEOTIDE SEQUENCE [LARGE SCALE GENOMIC DNA]</scope>
    <source>
        <strain evidence="10">214</strain>
    </source>
</reference>
<dbReference type="GO" id="GO:0005634">
    <property type="term" value="C:nucleus"/>
    <property type="evidence" value="ECO:0007669"/>
    <property type="project" value="UniProtKB-SubCell"/>
</dbReference>
<evidence type="ECO:0000256" key="4">
    <source>
        <dbReference type="ARBA" id="ARBA00022723"/>
    </source>
</evidence>
<comment type="caution">
    <text evidence="10">The sequence shown here is derived from an EMBL/GenBank/DDBJ whole genome shotgun (WGS) entry which is preliminary data.</text>
</comment>
<dbReference type="GO" id="GO:0006508">
    <property type="term" value="P:proteolysis"/>
    <property type="evidence" value="ECO:0007669"/>
    <property type="project" value="UniProtKB-KW"/>
</dbReference>
<dbReference type="PANTHER" id="PTHR46481:SF10">
    <property type="entry name" value="ZINC FINGER BED DOMAIN-CONTAINING PROTEIN 39"/>
    <property type="match status" value="1"/>
</dbReference>
<dbReference type="InterPro" id="IPR012337">
    <property type="entry name" value="RNaseH-like_sf"/>
</dbReference>
<comment type="subcellular location">
    <subcellularLocation>
        <location evidence="1">Nucleus</location>
    </subcellularLocation>
</comment>
<dbReference type="InterPro" id="IPR038765">
    <property type="entry name" value="Papain-like_cys_pep_sf"/>
</dbReference>
<sequence>MASVAEIHGISQNICGQDEVAGILTWANPVSSAHLCHETGSPLPLKTVLCFEDVSWGSSGFLFDTKKLFKWQYKEGEGIVGKALKCNRPFYVPVIGSEENVCPYISYLQREFHILGALAIKLSSAYASCGDYVVELLFKRRNMTLETQKWLVHRITDYLKNATSRFVNYGNQDPLVELAELDTAVSDTMLVRSNPPSQSTSDFNLNLINQTVGNAMDGQLPMQQFSFVGQLLYTGVLDAMPTQGNLQAQPADAFGSKGKTFVVNPGDGNVLQWSHEQGPPIQPHVNVTSNIKASGENIVAPPIGDFNLNGRISSSGNNQIAQYHVTDIQVPYKQPKFEFQSEKDLEPHIIHVYNEEKHKLCGYFDELSCRFNLTINLWKDNAKGMVNCCLTTHFIDDSWELKKVVLAFKRFENDFGAISWSKVNEMVLSDWNINKEACSLTIHNSFSNDEIVHHEENSPSSIFYLSYDKCISDINYMAANVSLKSIYQVYKEKYLATKPNRLEFYQYLEDEESYLIEIDILKWWQNNSSKFPTMVKMARDFLAIPLSTIVTNSAFTTEVKKIVSSNSDQDLKIINAIICCQDWLASVKTLANEKSDEKLRREPRVRSEKDVREYLVWDFTKEDLQHLENWKNHKSTGQLKDKETPLVIPLLDANIQATPQLYYIGDEAMSKYFDLLKRRFEDNPNMFLKHDYVDSSTASFLLNGQEPIVPSWITPEKQINTCKLFLPLCLLDHWTLFYVDIKYHKFVWLNSLRDTQKVSSVTLKQIRSWFENTLLPAMGLNNATNWPLDVPTDIPRQQNRIDCGIFVMKYADCLTHANCIGFPFSQKDMPHFRKRIFLDLHNQRIHVPESLQSKADGMIF</sequence>
<dbReference type="InterPro" id="IPR008906">
    <property type="entry name" value="HATC_C_dom"/>
</dbReference>
<dbReference type="SUPFAM" id="SSF54001">
    <property type="entry name" value="Cysteine proteinases"/>
    <property type="match status" value="1"/>
</dbReference>
<dbReference type="InterPro" id="IPR055081">
    <property type="entry name" value="NLP1-9_GAF"/>
</dbReference>